<feature type="transmembrane region" description="Helical" evidence="2">
    <location>
        <begin position="12"/>
        <end position="34"/>
    </location>
</feature>
<dbReference type="OrthoDB" id="2390281at2"/>
<keyword evidence="2" id="KW-1133">Transmembrane helix</keyword>
<keyword evidence="4" id="KW-1185">Reference proteome</keyword>
<accession>A0A1G9D5N1</accession>
<name>A0A1G9D5N1_9BACL</name>
<protein>
    <submittedName>
        <fullName evidence="3">Uncharacterized protein</fullName>
    </submittedName>
</protein>
<evidence type="ECO:0000256" key="1">
    <source>
        <dbReference type="SAM" id="Coils"/>
    </source>
</evidence>
<evidence type="ECO:0000256" key="2">
    <source>
        <dbReference type="SAM" id="Phobius"/>
    </source>
</evidence>
<dbReference type="EMBL" id="FNFY01000005">
    <property type="protein sequence ID" value="SDK59232.1"/>
    <property type="molecule type" value="Genomic_DNA"/>
</dbReference>
<evidence type="ECO:0000313" key="4">
    <source>
        <dbReference type="Proteomes" id="UP000199008"/>
    </source>
</evidence>
<gene>
    <name evidence="3" type="ORF">SAMN05216216_10563</name>
</gene>
<feature type="transmembrane region" description="Helical" evidence="2">
    <location>
        <begin position="40"/>
        <end position="57"/>
    </location>
</feature>
<dbReference type="RefSeq" id="WP_092985155.1">
    <property type="nucleotide sequence ID" value="NZ_FNFY01000005.1"/>
</dbReference>
<sequence>MLTGNKQKRLILIFTGSVTSIVALSLLVVGLIFLISEGELFGLAIILFGLVSIWFALREFKEYHQLKREAEEAQSQSDITQKKSD</sequence>
<keyword evidence="2" id="KW-0812">Transmembrane</keyword>
<dbReference type="Proteomes" id="UP000199008">
    <property type="component" value="Unassembled WGS sequence"/>
</dbReference>
<keyword evidence="2" id="KW-0472">Membrane</keyword>
<keyword evidence="1" id="KW-0175">Coiled coil</keyword>
<proteinExistence type="predicted"/>
<feature type="coiled-coil region" evidence="1">
    <location>
        <begin position="56"/>
        <end position="83"/>
    </location>
</feature>
<evidence type="ECO:0000313" key="3">
    <source>
        <dbReference type="EMBL" id="SDK59232.1"/>
    </source>
</evidence>
<dbReference type="AlphaFoldDB" id="A0A1G9D5N1"/>
<reference evidence="4" key="1">
    <citation type="submission" date="2016-10" db="EMBL/GenBank/DDBJ databases">
        <authorList>
            <person name="Varghese N."/>
            <person name="Submissions S."/>
        </authorList>
    </citation>
    <scope>NUCLEOTIDE SEQUENCE [LARGE SCALE GENOMIC DNA]</scope>
    <source>
        <strain evidence="4">CGMCC 1.8895</strain>
    </source>
</reference>
<organism evidence="3 4">
    <name type="scientific">Lacicoccus qingdaonensis</name>
    <dbReference type="NCBI Taxonomy" id="576118"/>
    <lineage>
        <taxon>Bacteria</taxon>
        <taxon>Bacillati</taxon>
        <taxon>Bacillota</taxon>
        <taxon>Bacilli</taxon>
        <taxon>Bacillales</taxon>
        <taxon>Salinicoccaceae</taxon>
        <taxon>Lacicoccus</taxon>
    </lineage>
</organism>